<keyword evidence="1" id="KW-0175">Coiled coil</keyword>
<comment type="caution">
    <text evidence="2">The sequence shown here is derived from an EMBL/GenBank/DDBJ whole genome shotgun (WGS) entry which is preliminary data.</text>
</comment>
<feature type="coiled-coil region" evidence="1">
    <location>
        <begin position="114"/>
        <end position="153"/>
    </location>
</feature>
<dbReference type="Proteomes" id="UP001151760">
    <property type="component" value="Unassembled WGS sequence"/>
</dbReference>
<organism evidence="2 3">
    <name type="scientific">Tanacetum coccineum</name>
    <dbReference type="NCBI Taxonomy" id="301880"/>
    <lineage>
        <taxon>Eukaryota</taxon>
        <taxon>Viridiplantae</taxon>
        <taxon>Streptophyta</taxon>
        <taxon>Embryophyta</taxon>
        <taxon>Tracheophyta</taxon>
        <taxon>Spermatophyta</taxon>
        <taxon>Magnoliopsida</taxon>
        <taxon>eudicotyledons</taxon>
        <taxon>Gunneridae</taxon>
        <taxon>Pentapetalae</taxon>
        <taxon>asterids</taxon>
        <taxon>campanulids</taxon>
        <taxon>Asterales</taxon>
        <taxon>Asteraceae</taxon>
        <taxon>Asteroideae</taxon>
        <taxon>Anthemideae</taxon>
        <taxon>Anthemidinae</taxon>
        <taxon>Tanacetum</taxon>
    </lineage>
</organism>
<reference evidence="2" key="1">
    <citation type="journal article" date="2022" name="Int. J. Mol. Sci.">
        <title>Draft Genome of Tanacetum Coccineum: Genomic Comparison of Closely Related Tanacetum-Family Plants.</title>
        <authorList>
            <person name="Yamashiro T."/>
            <person name="Shiraishi A."/>
            <person name="Nakayama K."/>
            <person name="Satake H."/>
        </authorList>
    </citation>
    <scope>NUCLEOTIDE SEQUENCE</scope>
</reference>
<evidence type="ECO:0000256" key="1">
    <source>
        <dbReference type="SAM" id="Coils"/>
    </source>
</evidence>
<keyword evidence="3" id="KW-1185">Reference proteome</keyword>
<name>A0ABQ5DLY1_9ASTR</name>
<sequence length="172" mass="19790">MAVTEIVATAKPMVSPWQQPTMRVFEDSCAVKDDLRKTYEKCNDISQESRALICTLLKESSEKDRKLHLSMYGKAARLEKQMKAKSSWFQEKYSGRSHGGIGCSSSQTDFPLTKKELHQLRMDEEALKEMLEEEAMNKKAQEEKIRQEQAENDAFFLEFGVVRYDSDCESSD</sequence>
<protein>
    <submittedName>
        <fullName evidence="2">Uncharacterized protein</fullName>
    </submittedName>
</protein>
<evidence type="ECO:0000313" key="2">
    <source>
        <dbReference type="EMBL" id="GJT40205.1"/>
    </source>
</evidence>
<accession>A0ABQ5DLY1</accession>
<dbReference type="EMBL" id="BQNB010015452">
    <property type="protein sequence ID" value="GJT40205.1"/>
    <property type="molecule type" value="Genomic_DNA"/>
</dbReference>
<proteinExistence type="predicted"/>
<evidence type="ECO:0000313" key="3">
    <source>
        <dbReference type="Proteomes" id="UP001151760"/>
    </source>
</evidence>
<gene>
    <name evidence="2" type="ORF">Tco_0940070</name>
</gene>
<reference evidence="2" key="2">
    <citation type="submission" date="2022-01" db="EMBL/GenBank/DDBJ databases">
        <authorList>
            <person name="Yamashiro T."/>
            <person name="Shiraishi A."/>
            <person name="Satake H."/>
            <person name="Nakayama K."/>
        </authorList>
    </citation>
    <scope>NUCLEOTIDE SEQUENCE</scope>
</reference>